<dbReference type="AlphaFoldDB" id="A0A6A5QWQ9"/>
<organism evidence="1 2">
    <name type="scientific">Ampelomyces quisqualis</name>
    <name type="common">Powdery mildew agent</name>
    <dbReference type="NCBI Taxonomy" id="50730"/>
    <lineage>
        <taxon>Eukaryota</taxon>
        <taxon>Fungi</taxon>
        <taxon>Dikarya</taxon>
        <taxon>Ascomycota</taxon>
        <taxon>Pezizomycotina</taxon>
        <taxon>Dothideomycetes</taxon>
        <taxon>Pleosporomycetidae</taxon>
        <taxon>Pleosporales</taxon>
        <taxon>Pleosporineae</taxon>
        <taxon>Phaeosphaeriaceae</taxon>
        <taxon>Ampelomyces</taxon>
    </lineage>
</organism>
<keyword evidence="2" id="KW-1185">Reference proteome</keyword>
<gene>
    <name evidence="1" type="ORF">BDU57DRAFT_593594</name>
</gene>
<dbReference type="OrthoDB" id="3679165at2759"/>
<protein>
    <recommendedName>
        <fullName evidence="3">SnoaL-like domain-containing protein</fullName>
    </recommendedName>
</protein>
<sequence length="178" mass="19531">MKTRTRVDFTDIYFRATMFSKTILAATFTALAFVTPSIAADGADAASWPIGIDVAYGIKENIKALYQAVNDPKGSLDVAATFTLNGSFLENGMTFEGHTDISTAIAGAYNTTYLTQNHTIFEAYAIRSPGLDLMLRGHSKSEMFNGSIHEEDFIAWVTTNNMSLAEGNPKIERLEVFH</sequence>
<evidence type="ECO:0000313" key="1">
    <source>
        <dbReference type="EMBL" id="KAF1919863.1"/>
    </source>
</evidence>
<accession>A0A6A5QWQ9</accession>
<name>A0A6A5QWQ9_AMPQU</name>
<evidence type="ECO:0000313" key="2">
    <source>
        <dbReference type="Proteomes" id="UP000800096"/>
    </source>
</evidence>
<dbReference type="EMBL" id="ML979133">
    <property type="protein sequence ID" value="KAF1919863.1"/>
    <property type="molecule type" value="Genomic_DNA"/>
</dbReference>
<reference evidence="1" key="1">
    <citation type="journal article" date="2020" name="Stud. Mycol.">
        <title>101 Dothideomycetes genomes: a test case for predicting lifestyles and emergence of pathogens.</title>
        <authorList>
            <person name="Haridas S."/>
            <person name="Albert R."/>
            <person name="Binder M."/>
            <person name="Bloem J."/>
            <person name="Labutti K."/>
            <person name="Salamov A."/>
            <person name="Andreopoulos B."/>
            <person name="Baker S."/>
            <person name="Barry K."/>
            <person name="Bills G."/>
            <person name="Bluhm B."/>
            <person name="Cannon C."/>
            <person name="Castanera R."/>
            <person name="Culley D."/>
            <person name="Daum C."/>
            <person name="Ezra D."/>
            <person name="Gonzalez J."/>
            <person name="Henrissat B."/>
            <person name="Kuo A."/>
            <person name="Liang C."/>
            <person name="Lipzen A."/>
            <person name="Lutzoni F."/>
            <person name="Magnuson J."/>
            <person name="Mondo S."/>
            <person name="Nolan M."/>
            <person name="Ohm R."/>
            <person name="Pangilinan J."/>
            <person name="Park H.-J."/>
            <person name="Ramirez L."/>
            <person name="Alfaro M."/>
            <person name="Sun H."/>
            <person name="Tritt A."/>
            <person name="Yoshinaga Y."/>
            <person name="Zwiers L.-H."/>
            <person name="Turgeon B."/>
            <person name="Goodwin S."/>
            <person name="Spatafora J."/>
            <person name="Crous P."/>
            <person name="Grigoriev I."/>
        </authorList>
    </citation>
    <scope>NUCLEOTIDE SEQUENCE</scope>
    <source>
        <strain evidence="1">HMLAC05119</strain>
    </source>
</reference>
<evidence type="ECO:0008006" key="3">
    <source>
        <dbReference type="Google" id="ProtNLM"/>
    </source>
</evidence>
<proteinExistence type="predicted"/>
<dbReference type="Proteomes" id="UP000800096">
    <property type="component" value="Unassembled WGS sequence"/>
</dbReference>